<dbReference type="AlphaFoldDB" id="A0A238FJG7"/>
<dbReference type="GO" id="GO:0015099">
    <property type="term" value="F:nickel cation transmembrane transporter activity"/>
    <property type="evidence" value="ECO:0007669"/>
    <property type="project" value="InterPro"/>
</dbReference>
<keyword evidence="4" id="KW-0533">Nickel</keyword>
<keyword evidence="11" id="KW-1185">Reference proteome</keyword>
<evidence type="ECO:0000256" key="1">
    <source>
        <dbReference type="ARBA" id="ARBA00004127"/>
    </source>
</evidence>
<dbReference type="PANTHER" id="PTHR31611:SF0">
    <property type="entry name" value="HIGH-AFFINITY NICKEL TRANSPORT PROTEIN NIC1"/>
    <property type="match status" value="1"/>
</dbReference>
<feature type="transmembrane region" description="Helical" evidence="9">
    <location>
        <begin position="57"/>
        <end position="80"/>
    </location>
</feature>
<name>A0A238FJG7_9BASI</name>
<dbReference type="Proteomes" id="UP000198372">
    <property type="component" value="Unassembled WGS sequence"/>
</dbReference>
<feature type="region of interest" description="Disordered" evidence="8">
    <location>
        <begin position="214"/>
        <end position="239"/>
    </location>
</feature>
<protein>
    <submittedName>
        <fullName evidence="10">BQ2448_6360 protein</fullName>
    </submittedName>
</protein>
<feature type="transmembrane region" description="Helical" evidence="9">
    <location>
        <begin position="264"/>
        <end position="289"/>
    </location>
</feature>
<sequence length="506" mass="55154">MVNTLNSLKEDLSTRPSSSTALSSDHPTSSPRSSSLIARLQHHWRTRRRVSLFGRSVLVLVGELTANFLLWGVALALFVADPGRRSVLSLCLIAWTLGLRHGLDMDHIVAIDNVTRNLVALGRLPVTVGLFFSLGHSTIVVAATIAIVIATSAIDKMDSVSAVGGVIGVSISASFLLLLALINSAVLFATLREARKRRNAAAAAAAIPTLDIPETPSKSLEAQSDFPPLSSSPAADPTRLPTTTCLTRLGRPLFALINRPYKMYFIGVLFGLGFDTASEITLLGISALARRQSLSKDGTIRPGIKTSEILILPLLFTAGMTLVDSIDNIGMCWGYSWERFKEKKRWRWWVKPGEEGVEFGALGSSRSADEEGLLTISTVLTILSIVLALLISITEFMGLALEKCATCARAAESSPGLDGRWWRFWGKANDNSGYLGAGVVALFIIVFASWYLINWCLRRRRQRKNVYDDDEKNESSSELNNHEGVLVTRHVEVHTSTHSSPRLGTT</sequence>
<proteinExistence type="inferred from homology"/>
<accession>A0A238FJG7</accession>
<keyword evidence="3" id="KW-0813">Transport</keyword>
<gene>
    <name evidence="10" type="ORF">BQ2448_6360</name>
</gene>
<evidence type="ECO:0000313" key="11">
    <source>
        <dbReference type="Proteomes" id="UP000198372"/>
    </source>
</evidence>
<dbReference type="GO" id="GO:0005886">
    <property type="term" value="C:plasma membrane"/>
    <property type="evidence" value="ECO:0007669"/>
    <property type="project" value="InterPro"/>
</dbReference>
<evidence type="ECO:0000256" key="6">
    <source>
        <dbReference type="ARBA" id="ARBA00022989"/>
    </source>
</evidence>
<evidence type="ECO:0000256" key="5">
    <source>
        <dbReference type="ARBA" id="ARBA00022692"/>
    </source>
</evidence>
<evidence type="ECO:0000256" key="2">
    <source>
        <dbReference type="ARBA" id="ARBA00010892"/>
    </source>
</evidence>
<dbReference type="GO" id="GO:0012505">
    <property type="term" value="C:endomembrane system"/>
    <property type="evidence" value="ECO:0007669"/>
    <property type="project" value="UniProtKB-SubCell"/>
</dbReference>
<keyword evidence="7 9" id="KW-0472">Membrane</keyword>
<feature type="transmembrane region" description="Helical" evidence="9">
    <location>
        <begin position="433"/>
        <end position="453"/>
    </location>
</feature>
<dbReference type="Pfam" id="PF03824">
    <property type="entry name" value="NicO"/>
    <property type="match status" value="1"/>
</dbReference>
<feature type="compositionally biased region" description="Low complexity" evidence="8">
    <location>
        <begin position="14"/>
        <end position="34"/>
    </location>
</feature>
<feature type="transmembrane region" description="Helical" evidence="9">
    <location>
        <begin position="124"/>
        <end position="150"/>
    </location>
</feature>
<comment type="subcellular location">
    <subcellularLocation>
        <location evidence="1">Endomembrane system</location>
        <topology evidence="1">Multi-pass membrane protein</topology>
    </subcellularLocation>
</comment>
<reference evidence="11" key="1">
    <citation type="submission" date="2016-09" db="EMBL/GenBank/DDBJ databases">
        <authorList>
            <person name="Jeantristanb JTB J.-T."/>
            <person name="Ricardo R."/>
        </authorList>
    </citation>
    <scope>NUCLEOTIDE SEQUENCE [LARGE SCALE GENOMIC DNA]</scope>
</reference>
<evidence type="ECO:0000256" key="3">
    <source>
        <dbReference type="ARBA" id="ARBA00022448"/>
    </source>
</evidence>
<evidence type="ECO:0000256" key="8">
    <source>
        <dbReference type="SAM" id="MobiDB-lite"/>
    </source>
</evidence>
<dbReference type="InterPro" id="IPR004688">
    <property type="entry name" value="Ni/Co_transpt"/>
</dbReference>
<dbReference type="OrthoDB" id="5197598at2759"/>
<dbReference type="EMBL" id="FMSP01000019">
    <property type="protein sequence ID" value="SCV73930.1"/>
    <property type="molecule type" value="Genomic_DNA"/>
</dbReference>
<evidence type="ECO:0000313" key="10">
    <source>
        <dbReference type="EMBL" id="SCV73930.1"/>
    </source>
</evidence>
<evidence type="ECO:0000256" key="4">
    <source>
        <dbReference type="ARBA" id="ARBA00022596"/>
    </source>
</evidence>
<organism evidence="10 11">
    <name type="scientific">Microbotryum intermedium</name>
    <dbReference type="NCBI Taxonomy" id="269621"/>
    <lineage>
        <taxon>Eukaryota</taxon>
        <taxon>Fungi</taxon>
        <taxon>Dikarya</taxon>
        <taxon>Basidiomycota</taxon>
        <taxon>Pucciniomycotina</taxon>
        <taxon>Microbotryomycetes</taxon>
        <taxon>Microbotryales</taxon>
        <taxon>Microbotryaceae</taxon>
        <taxon>Microbotryum</taxon>
    </lineage>
</organism>
<feature type="transmembrane region" description="Helical" evidence="9">
    <location>
        <begin position="309"/>
        <end position="335"/>
    </location>
</feature>
<dbReference type="InterPro" id="IPR011541">
    <property type="entry name" value="Ni/Co_transpt_high_affinity"/>
</dbReference>
<evidence type="ECO:0000256" key="7">
    <source>
        <dbReference type="ARBA" id="ARBA00023136"/>
    </source>
</evidence>
<dbReference type="PANTHER" id="PTHR31611">
    <property type="entry name" value="HIGH-AFFINITY NICKEL TRANSPORT PROTEIN NIC1"/>
    <property type="match status" value="1"/>
</dbReference>
<feature type="transmembrane region" description="Helical" evidence="9">
    <location>
        <begin position="162"/>
        <end position="189"/>
    </location>
</feature>
<keyword evidence="6 9" id="KW-1133">Transmembrane helix</keyword>
<feature type="region of interest" description="Disordered" evidence="8">
    <location>
        <begin position="1"/>
        <end position="34"/>
    </location>
</feature>
<feature type="transmembrane region" description="Helical" evidence="9">
    <location>
        <begin position="373"/>
        <end position="393"/>
    </location>
</feature>
<dbReference type="STRING" id="269621.A0A238FJG7"/>
<evidence type="ECO:0000256" key="9">
    <source>
        <dbReference type="SAM" id="Phobius"/>
    </source>
</evidence>
<keyword evidence="5 9" id="KW-0812">Transmembrane</keyword>
<comment type="similarity">
    <text evidence="2">Belongs to the NiCoT transporter (TC 2.A.52) family.</text>
</comment>